<evidence type="ECO:0000313" key="3">
    <source>
        <dbReference type="Proteomes" id="UP000756132"/>
    </source>
</evidence>
<keyword evidence="3" id="KW-1185">Reference proteome</keyword>
<protein>
    <submittedName>
        <fullName evidence="2">Uncharacterized protein</fullName>
    </submittedName>
</protein>
<feature type="compositionally biased region" description="Acidic residues" evidence="1">
    <location>
        <begin position="313"/>
        <end position="329"/>
    </location>
</feature>
<reference evidence="2" key="1">
    <citation type="submission" date="2021-12" db="EMBL/GenBank/DDBJ databases">
        <authorList>
            <person name="Zaccaron A."/>
            <person name="Stergiopoulos I."/>
        </authorList>
    </citation>
    <scope>NUCLEOTIDE SEQUENCE</scope>
    <source>
        <strain evidence="2">Race5_Kim</strain>
    </source>
</reference>
<dbReference type="KEGG" id="ffu:CLAFUR5_14357"/>
<sequence length="329" mass="37084">MGLSAKRYRALRDERKEAGKAAYVAPGVVSHEKYEEVQQAQHKGLIKAGQLLKQFHAIKVPAKRKHTNSWLDNARQAKDALNAFWSEVRSVRICEMEGAHGHVIEEVEKCREVTLLDFYRDPEFLNSIDAELAELNAGKEAVNAGRPLKRPSNEDHEPQSQWGTNDKTPPKRPKIEKLEKPPKRRRDPDYEGPPEEDPEPVLAAYLPPETMSVSQATLQTLARLWPHQSMTVREGTVRWNDFQAAMEDIGMRASPGGGSKVSFFGRGRSIVIHAPHGSGTVQLTRGNLGKFGRRLTRHFGWTYGMFEERLREEEGDEGDEDNEGDGDAE</sequence>
<proteinExistence type="predicted"/>
<reference evidence="2" key="2">
    <citation type="journal article" date="2022" name="Microb. Genom.">
        <title>A chromosome-scale genome assembly of the tomato pathogen Cladosporium fulvum reveals a compartmentalized genome architecture and the presence of a dispensable chromosome.</title>
        <authorList>
            <person name="Zaccaron A.Z."/>
            <person name="Chen L.H."/>
            <person name="Samaras A."/>
            <person name="Stergiopoulos I."/>
        </authorList>
    </citation>
    <scope>NUCLEOTIDE SEQUENCE</scope>
    <source>
        <strain evidence="2">Race5_Kim</strain>
    </source>
</reference>
<dbReference type="EMBL" id="CP090175">
    <property type="protein sequence ID" value="UJO25041.1"/>
    <property type="molecule type" value="Genomic_DNA"/>
</dbReference>
<dbReference type="RefSeq" id="XP_047769407.1">
    <property type="nucleotide sequence ID" value="XM_047913505.1"/>
</dbReference>
<feature type="region of interest" description="Disordered" evidence="1">
    <location>
        <begin position="144"/>
        <end position="201"/>
    </location>
</feature>
<name>A0A9Q8PM38_PASFU</name>
<organism evidence="2 3">
    <name type="scientific">Passalora fulva</name>
    <name type="common">Tomato leaf mold</name>
    <name type="synonym">Cladosporium fulvum</name>
    <dbReference type="NCBI Taxonomy" id="5499"/>
    <lineage>
        <taxon>Eukaryota</taxon>
        <taxon>Fungi</taxon>
        <taxon>Dikarya</taxon>
        <taxon>Ascomycota</taxon>
        <taxon>Pezizomycotina</taxon>
        <taxon>Dothideomycetes</taxon>
        <taxon>Dothideomycetidae</taxon>
        <taxon>Mycosphaerellales</taxon>
        <taxon>Mycosphaerellaceae</taxon>
        <taxon>Fulvia</taxon>
    </lineage>
</organism>
<feature type="compositionally biased region" description="Basic and acidic residues" evidence="1">
    <location>
        <begin position="173"/>
        <end position="189"/>
    </location>
</feature>
<dbReference type="OrthoDB" id="3650623at2759"/>
<feature type="region of interest" description="Disordered" evidence="1">
    <location>
        <begin position="310"/>
        <end position="329"/>
    </location>
</feature>
<gene>
    <name evidence="2" type="ORF">CLAFUR5_14357</name>
</gene>
<accession>A0A9Q8PM38</accession>
<feature type="compositionally biased region" description="Acidic residues" evidence="1">
    <location>
        <begin position="190"/>
        <end position="199"/>
    </location>
</feature>
<dbReference type="PANTHER" id="PTHR40788:SF2">
    <property type="entry name" value="CLR5 DOMAIN-CONTAINING PROTEIN"/>
    <property type="match status" value="1"/>
</dbReference>
<dbReference type="AlphaFoldDB" id="A0A9Q8PM38"/>
<evidence type="ECO:0000313" key="2">
    <source>
        <dbReference type="EMBL" id="UJO25041.1"/>
    </source>
</evidence>
<dbReference type="PANTHER" id="PTHR40788">
    <property type="entry name" value="CLR5 DOMAIN-CONTAINING PROTEIN-RELATED"/>
    <property type="match status" value="1"/>
</dbReference>
<evidence type="ECO:0000256" key="1">
    <source>
        <dbReference type="SAM" id="MobiDB-lite"/>
    </source>
</evidence>
<dbReference type="Proteomes" id="UP000756132">
    <property type="component" value="Chromosome 13"/>
</dbReference>
<dbReference type="GeneID" id="71994235"/>